<protein>
    <recommendedName>
        <fullName evidence="3">Homeodomain-like domain-containing protein</fullName>
    </recommendedName>
</protein>
<reference evidence="1" key="2">
    <citation type="submission" date="2020-09" db="EMBL/GenBank/DDBJ databases">
        <authorList>
            <person name="Sun Q."/>
            <person name="Ohkuma M."/>
        </authorList>
    </citation>
    <scope>NUCLEOTIDE SEQUENCE</scope>
    <source>
        <strain evidence="1">JCM 5016</strain>
    </source>
</reference>
<sequence length="69" mass="7750">MSAWPYATCDGQIDLVAVERVLRGTLHHSALTPEERKYAARHSTVSVKDAARLLGVTDKTIQRWREEAS</sequence>
<organism evidence="1 2">
    <name type="scientific">Streptomyces echinoruber</name>
    <dbReference type="NCBI Taxonomy" id="68898"/>
    <lineage>
        <taxon>Bacteria</taxon>
        <taxon>Bacillati</taxon>
        <taxon>Actinomycetota</taxon>
        <taxon>Actinomycetes</taxon>
        <taxon>Kitasatosporales</taxon>
        <taxon>Streptomycetaceae</taxon>
        <taxon>Streptomyces</taxon>
    </lineage>
</organism>
<evidence type="ECO:0000313" key="1">
    <source>
        <dbReference type="EMBL" id="GGZ72883.1"/>
    </source>
</evidence>
<dbReference type="RefSeq" id="WP_190055853.1">
    <property type="nucleotide sequence ID" value="NZ_BMWH01000002.1"/>
</dbReference>
<proteinExistence type="predicted"/>
<evidence type="ECO:0008006" key="3">
    <source>
        <dbReference type="Google" id="ProtNLM"/>
    </source>
</evidence>
<dbReference type="Proteomes" id="UP000623010">
    <property type="component" value="Unassembled WGS sequence"/>
</dbReference>
<comment type="caution">
    <text evidence="1">The sequence shown here is derived from an EMBL/GenBank/DDBJ whole genome shotgun (WGS) entry which is preliminary data.</text>
</comment>
<reference evidence="1" key="1">
    <citation type="journal article" date="2014" name="Int. J. Syst. Evol. Microbiol.">
        <title>Complete genome sequence of Corynebacterium casei LMG S-19264T (=DSM 44701T), isolated from a smear-ripened cheese.</title>
        <authorList>
            <consortium name="US DOE Joint Genome Institute (JGI-PGF)"/>
            <person name="Walter F."/>
            <person name="Albersmeier A."/>
            <person name="Kalinowski J."/>
            <person name="Ruckert C."/>
        </authorList>
    </citation>
    <scope>NUCLEOTIDE SEQUENCE</scope>
    <source>
        <strain evidence="1">JCM 5016</strain>
    </source>
</reference>
<gene>
    <name evidence="1" type="ORF">GCM10010389_07820</name>
</gene>
<evidence type="ECO:0000313" key="2">
    <source>
        <dbReference type="Proteomes" id="UP000623010"/>
    </source>
</evidence>
<name>A0A918QXE2_9ACTN</name>
<accession>A0A918QXE2</accession>
<dbReference type="EMBL" id="BMWH01000002">
    <property type="protein sequence ID" value="GGZ72883.1"/>
    <property type="molecule type" value="Genomic_DNA"/>
</dbReference>
<dbReference type="AlphaFoldDB" id="A0A918QXE2"/>
<keyword evidence="2" id="KW-1185">Reference proteome</keyword>